<accession>T1JCI8</accession>
<evidence type="ECO:0000313" key="1">
    <source>
        <dbReference type="EnsemblMetazoa" id="SMAR011502-PA"/>
    </source>
</evidence>
<keyword evidence="2" id="KW-1185">Reference proteome</keyword>
<organism evidence="1 2">
    <name type="scientific">Strigamia maritima</name>
    <name type="common">European centipede</name>
    <name type="synonym">Geophilus maritimus</name>
    <dbReference type="NCBI Taxonomy" id="126957"/>
    <lineage>
        <taxon>Eukaryota</taxon>
        <taxon>Metazoa</taxon>
        <taxon>Ecdysozoa</taxon>
        <taxon>Arthropoda</taxon>
        <taxon>Myriapoda</taxon>
        <taxon>Chilopoda</taxon>
        <taxon>Pleurostigmophora</taxon>
        <taxon>Geophilomorpha</taxon>
        <taxon>Linotaeniidae</taxon>
        <taxon>Strigamia</taxon>
    </lineage>
</organism>
<dbReference type="PANTHER" id="PTHR34349:SF1">
    <property type="entry name" value="PROTEIN PHOSPHATASE 1 REGULATORY SUBUNIT 32"/>
    <property type="match status" value="1"/>
</dbReference>
<dbReference type="InterPro" id="IPR031410">
    <property type="entry name" value="SAXO4"/>
</dbReference>
<dbReference type="AlphaFoldDB" id="T1JCI8"/>
<dbReference type="Proteomes" id="UP000014500">
    <property type="component" value="Unassembled WGS sequence"/>
</dbReference>
<dbReference type="HOGENOM" id="CLU_718293_0_0_1"/>
<proteinExistence type="predicted"/>
<dbReference type="PANTHER" id="PTHR34349">
    <property type="entry name" value="PROTEIN PHOSPHATASE 1 REGULATORY SUBUNIT 32"/>
    <property type="match status" value="1"/>
</dbReference>
<dbReference type="EnsemblMetazoa" id="SMAR011502-RA">
    <property type="protein sequence ID" value="SMAR011502-PA"/>
    <property type="gene ID" value="SMAR011502"/>
</dbReference>
<dbReference type="Pfam" id="PF15691">
    <property type="entry name" value="PPP1R32"/>
    <property type="match status" value="1"/>
</dbReference>
<reference evidence="2" key="1">
    <citation type="submission" date="2011-05" db="EMBL/GenBank/DDBJ databases">
        <authorList>
            <person name="Richards S.R."/>
            <person name="Qu J."/>
            <person name="Jiang H."/>
            <person name="Jhangiani S.N."/>
            <person name="Agravi P."/>
            <person name="Goodspeed R."/>
            <person name="Gross S."/>
            <person name="Mandapat C."/>
            <person name="Jackson L."/>
            <person name="Mathew T."/>
            <person name="Pu L."/>
            <person name="Thornton R."/>
            <person name="Saada N."/>
            <person name="Wilczek-Boney K.B."/>
            <person name="Lee S."/>
            <person name="Kovar C."/>
            <person name="Wu Y."/>
            <person name="Scherer S.E."/>
            <person name="Worley K.C."/>
            <person name="Muzny D.M."/>
            <person name="Gibbs R."/>
        </authorList>
    </citation>
    <scope>NUCLEOTIDE SEQUENCE</scope>
    <source>
        <strain evidence="2">Brora</strain>
    </source>
</reference>
<dbReference type="GO" id="GO:0019902">
    <property type="term" value="F:phosphatase binding"/>
    <property type="evidence" value="ECO:0007669"/>
    <property type="project" value="TreeGrafter"/>
</dbReference>
<reference evidence="1" key="2">
    <citation type="submission" date="2015-02" db="UniProtKB">
        <authorList>
            <consortium name="EnsemblMetazoa"/>
        </authorList>
    </citation>
    <scope>IDENTIFICATION</scope>
</reference>
<name>T1JCI8_STRMM</name>
<protein>
    <submittedName>
        <fullName evidence="1">Uncharacterized protein</fullName>
    </submittedName>
</protein>
<evidence type="ECO:0000313" key="2">
    <source>
        <dbReference type="Proteomes" id="UP000014500"/>
    </source>
</evidence>
<sequence>MQHGRKMCDLVTNNSKHLRSSRGAFNDPRSFYSTIYSTSYNKDKDISSIDVNPQYKTGYVTNIKPFVSLAPNWNLNSESFRKFHSDQFVTVTDRDYKPFKFPNGRETTPQYVLKSDTGRYGKERVLTTPRSDQICSEAAAPCNKSSEQADAFRVRHANPYSQRDLFLSNIVPNKSSGVLGAQVYQLCDPKMKLQSWSNQPVTFEAYVDPVLYKSISHNPKVSEKAERITGITLRKPLTGEDWYPFDRNIEKRASDAGTTKNLGSISKLDEYIFKRDPCRIINDKYPRLVSIQKADYSKPDLNYDRTQRSMLDHNKNCMPSAYARVDKSEVLPFTSRVIAASFATETSNEFGNQSSTNLGNKGYFDNFSRVGLKDTRIMHQEEIKT</sequence>
<dbReference type="EMBL" id="JH432065">
    <property type="status" value="NOT_ANNOTATED_CDS"/>
    <property type="molecule type" value="Genomic_DNA"/>
</dbReference>